<dbReference type="SMART" id="SM00342">
    <property type="entry name" value="HTH_ARAC"/>
    <property type="match status" value="1"/>
</dbReference>
<feature type="domain" description="HTH araC/xylS-type" evidence="4">
    <location>
        <begin position="24"/>
        <end position="121"/>
    </location>
</feature>
<keyword evidence="3" id="KW-0804">Transcription</keyword>
<evidence type="ECO:0000259" key="4">
    <source>
        <dbReference type="PROSITE" id="PS01124"/>
    </source>
</evidence>
<evidence type="ECO:0000256" key="2">
    <source>
        <dbReference type="ARBA" id="ARBA00023125"/>
    </source>
</evidence>
<keyword evidence="1" id="KW-0805">Transcription regulation</keyword>
<dbReference type="Gene3D" id="1.10.10.60">
    <property type="entry name" value="Homeodomain-like"/>
    <property type="match status" value="2"/>
</dbReference>
<proteinExistence type="predicted"/>
<dbReference type="PANTHER" id="PTHR43280">
    <property type="entry name" value="ARAC-FAMILY TRANSCRIPTIONAL REGULATOR"/>
    <property type="match status" value="1"/>
</dbReference>
<evidence type="ECO:0000313" key="5">
    <source>
        <dbReference type="EMBL" id="MBD0724527.1"/>
    </source>
</evidence>
<evidence type="ECO:0000256" key="3">
    <source>
        <dbReference type="ARBA" id="ARBA00023163"/>
    </source>
</evidence>
<name>A0ABR7UPK2_9FLAO</name>
<sequence>METQKAPLERQHEITTAYLNALDTHLADIIEGRTMEMLEIKDIAGILHLHPTYLSNTIKETTGNSACYYFENKILALAKGMLEENKMSIAATAELLTYDPSNFTKFFKKFAHCTPKHYRDEFLKQQRLSNS</sequence>
<keyword evidence="2" id="KW-0238">DNA-binding</keyword>
<keyword evidence="6" id="KW-1185">Reference proteome</keyword>
<organism evidence="5 6">
    <name type="scientific">Flavobacterium pokkalii</name>
    <dbReference type="NCBI Taxonomy" id="1940408"/>
    <lineage>
        <taxon>Bacteria</taxon>
        <taxon>Pseudomonadati</taxon>
        <taxon>Bacteroidota</taxon>
        <taxon>Flavobacteriia</taxon>
        <taxon>Flavobacteriales</taxon>
        <taxon>Flavobacteriaceae</taxon>
        <taxon>Flavobacterium</taxon>
    </lineage>
</organism>
<gene>
    <name evidence="5" type="ORF">B6A10_04975</name>
</gene>
<dbReference type="PROSITE" id="PS01124">
    <property type="entry name" value="HTH_ARAC_FAMILY_2"/>
    <property type="match status" value="1"/>
</dbReference>
<protein>
    <submittedName>
        <fullName evidence="5">AraC family transcriptional regulator</fullName>
    </submittedName>
</protein>
<dbReference type="Pfam" id="PF12833">
    <property type="entry name" value="HTH_18"/>
    <property type="match status" value="1"/>
</dbReference>
<dbReference type="Proteomes" id="UP000661715">
    <property type="component" value="Unassembled WGS sequence"/>
</dbReference>
<accession>A0ABR7UPK2</accession>
<comment type="caution">
    <text evidence="5">The sequence shown here is derived from an EMBL/GenBank/DDBJ whole genome shotgun (WGS) entry which is preliminary data.</text>
</comment>
<evidence type="ECO:0000256" key="1">
    <source>
        <dbReference type="ARBA" id="ARBA00023015"/>
    </source>
</evidence>
<dbReference type="EMBL" id="NASZ01000004">
    <property type="protein sequence ID" value="MBD0724527.1"/>
    <property type="molecule type" value="Genomic_DNA"/>
</dbReference>
<dbReference type="InterPro" id="IPR009057">
    <property type="entry name" value="Homeodomain-like_sf"/>
</dbReference>
<dbReference type="SUPFAM" id="SSF46689">
    <property type="entry name" value="Homeodomain-like"/>
    <property type="match status" value="1"/>
</dbReference>
<dbReference type="PANTHER" id="PTHR43280:SF32">
    <property type="entry name" value="TRANSCRIPTIONAL REGULATORY PROTEIN"/>
    <property type="match status" value="1"/>
</dbReference>
<reference evidence="5 6" key="1">
    <citation type="journal article" date="2020" name="Microbiol. Res.">
        <title>Flavobacterium pokkalii sp. nov., a novel plant growth promoting native rhizobacteria isolated from pokkali rice grown in coastal saline affected agricultural regions of southern India, Kerala.</title>
        <authorList>
            <person name="Menon R.R."/>
            <person name="Kumari S."/>
            <person name="Viver T."/>
            <person name="Rameshkumar N."/>
        </authorList>
    </citation>
    <scope>NUCLEOTIDE SEQUENCE [LARGE SCALE GENOMIC DNA]</scope>
    <source>
        <strain evidence="5 6">L1I52</strain>
    </source>
</reference>
<dbReference type="RefSeq" id="WP_188219941.1">
    <property type="nucleotide sequence ID" value="NZ_NASZ01000004.1"/>
</dbReference>
<dbReference type="InterPro" id="IPR018060">
    <property type="entry name" value="HTH_AraC"/>
</dbReference>
<evidence type="ECO:0000313" key="6">
    <source>
        <dbReference type="Proteomes" id="UP000661715"/>
    </source>
</evidence>